<dbReference type="InterPro" id="IPR000182">
    <property type="entry name" value="GNAT_dom"/>
</dbReference>
<dbReference type="EMBL" id="AP011112">
    <property type="protein sequence ID" value="BAI69656.1"/>
    <property type="molecule type" value="Genomic_DNA"/>
</dbReference>
<dbReference type="AlphaFoldDB" id="D3DIK4"/>
<dbReference type="Gene3D" id="3.40.630.30">
    <property type="match status" value="1"/>
</dbReference>
<dbReference type="Pfam" id="PF00583">
    <property type="entry name" value="Acetyltransf_1"/>
    <property type="match status" value="1"/>
</dbReference>
<comment type="similarity">
    <text evidence="1">Belongs to the acetyltransferase family. RimI subfamily.</text>
</comment>
<keyword evidence="2" id="KW-0963">Cytoplasm</keyword>
<dbReference type="KEGG" id="hth:HTH_1202"/>
<dbReference type="PROSITE" id="PS51186">
    <property type="entry name" value="GNAT"/>
    <property type="match status" value="1"/>
</dbReference>
<dbReference type="InterPro" id="IPR006464">
    <property type="entry name" value="AcTrfase_RimI/Ard1"/>
</dbReference>
<keyword evidence="7" id="KW-1185">Reference proteome</keyword>
<evidence type="ECO:0000256" key="3">
    <source>
        <dbReference type="ARBA" id="ARBA00022679"/>
    </source>
</evidence>
<dbReference type="PANTHER" id="PTHR43420">
    <property type="entry name" value="ACETYLTRANSFERASE"/>
    <property type="match status" value="1"/>
</dbReference>
<organism evidence="6 7">
    <name type="scientific">Hydrogenobacter thermophilus (strain DSM 6534 / IAM 12695 / TK-6)</name>
    <dbReference type="NCBI Taxonomy" id="608538"/>
    <lineage>
        <taxon>Bacteria</taxon>
        <taxon>Pseudomonadati</taxon>
        <taxon>Aquificota</taxon>
        <taxon>Aquificia</taxon>
        <taxon>Aquificales</taxon>
        <taxon>Aquificaceae</taxon>
        <taxon>Hydrogenobacter</taxon>
    </lineage>
</organism>
<dbReference type="STRING" id="608538.HTH_1202"/>
<dbReference type="Proteomes" id="UP000002574">
    <property type="component" value="Chromosome"/>
</dbReference>
<dbReference type="OrthoDB" id="9794566at2"/>
<name>D3DIK4_HYDTT</name>
<dbReference type="InterPro" id="IPR050680">
    <property type="entry name" value="YpeA/RimI_acetyltransf"/>
</dbReference>
<protein>
    <submittedName>
        <fullName evidence="6">Ribosomal-protein-alanine acetyltransferase</fullName>
    </submittedName>
</protein>
<accession>D3DIK4</accession>
<gene>
    <name evidence="6" type="primary">rimI</name>
    <name evidence="6" type="ordered locus">HTH_1202</name>
</gene>
<evidence type="ECO:0000259" key="5">
    <source>
        <dbReference type="PROSITE" id="PS51186"/>
    </source>
</evidence>
<evidence type="ECO:0000313" key="6">
    <source>
        <dbReference type="EMBL" id="BAI69656.1"/>
    </source>
</evidence>
<reference evidence="6 7" key="1">
    <citation type="journal article" date="2010" name="J. Bacteriol.">
        <title>Complete genome sequence of the thermophilic, obligately chemolithoautotrophic hydrogen-oxidizing bacterium Hydrogenobacter thermophilus TK-6.</title>
        <authorList>
            <person name="Arai H."/>
            <person name="Kanbe H."/>
            <person name="Ishii M."/>
            <person name="Igarashi Y."/>
        </authorList>
    </citation>
    <scope>NUCLEOTIDE SEQUENCE [LARGE SCALE GENOMIC DNA]</scope>
    <source>
        <strain evidence="7">DSM 6534 / IAM 12695 / TK-6 [Tokyo]</strain>
    </source>
</reference>
<dbReference type="PANTHER" id="PTHR43420:SF12">
    <property type="entry name" value="N-ACETYLTRANSFERASE DOMAIN-CONTAINING PROTEIN"/>
    <property type="match status" value="1"/>
</dbReference>
<sequence length="159" mass="18382">MNIQDSVLVIRPMEKEDMDAVVEINRECFTSDAWSKSAFEREFSLNYSHKYVLELNGSVIGYLIAWTVYDTATLMNFAVKKEYWGKGYGKKLLTYLIENFKDKVSAIHLDVRKSNMRAIRLYKSLGFKIISERPKYYSDGESAYQMVLELSTPSDSLKG</sequence>
<proteinExistence type="inferred from homology"/>
<dbReference type="NCBIfam" id="TIGR01575">
    <property type="entry name" value="rimI"/>
    <property type="match status" value="1"/>
</dbReference>
<dbReference type="SUPFAM" id="SSF55729">
    <property type="entry name" value="Acyl-CoA N-acyltransferases (Nat)"/>
    <property type="match status" value="1"/>
</dbReference>
<dbReference type="GO" id="GO:0008080">
    <property type="term" value="F:N-acetyltransferase activity"/>
    <property type="evidence" value="ECO:0007669"/>
    <property type="project" value="InterPro"/>
</dbReference>
<keyword evidence="3 6" id="KW-0808">Transferase</keyword>
<dbReference type="InterPro" id="IPR016181">
    <property type="entry name" value="Acyl_CoA_acyltransferase"/>
</dbReference>
<dbReference type="KEGG" id="hte:Hydth_1194"/>
<feature type="domain" description="N-acetyltransferase" evidence="5">
    <location>
        <begin position="8"/>
        <end position="151"/>
    </location>
</feature>
<dbReference type="RefSeq" id="WP_012963836.1">
    <property type="nucleotide sequence ID" value="NC_013799.1"/>
</dbReference>
<dbReference type="eggNOG" id="COG0456">
    <property type="taxonomic scope" value="Bacteria"/>
</dbReference>
<evidence type="ECO:0000256" key="4">
    <source>
        <dbReference type="ARBA" id="ARBA00023315"/>
    </source>
</evidence>
<dbReference type="CDD" id="cd04301">
    <property type="entry name" value="NAT_SF"/>
    <property type="match status" value="1"/>
</dbReference>
<evidence type="ECO:0000313" key="7">
    <source>
        <dbReference type="Proteomes" id="UP000002574"/>
    </source>
</evidence>
<evidence type="ECO:0000256" key="2">
    <source>
        <dbReference type="ARBA" id="ARBA00022490"/>
    </source>
</evidence>
<keyword evidence="4" id="KW-0012">Acyltransferase</keyword>
<evidence type="ECO:0000256" key="1">
    <source>
        <dbReference type="ARBA" id="ARBA00005395"/>
    </source>
</evidence>